<feature type="region of interest" description="Disordered" evidence="1">
    <location>
        <begin position="157"/>
        <end position="192"/>
    </location>
</feature>
<dbReference type="Gene3D" id="2.60.40.420">
    <property type="entry name" value="Cupredoxins - blue copper proteins"/>
    <property type="match status" value="1"/>
</dbReference>
<dbReference type="SUPFAM" id="SSF49503">
    <property type="entry name" value="Cupredoxins"/>
    <property type="match status" value="1"/>
</dbReference>
<reference evidence="3 4" key="1">
    <citation type="journal article" date="2018" name="Nat. Ecol. Evol.">
        <title>Pezizomycetes genomes reveal the molecular basis of ectomycorrhizal truffle lifestyle.</title>
        <authorList>
            <person name="Murat C."/>
            <person name="Payen T."/>
            <person name="Noel B."/>
            <person name="Kuo A."/>
            <person name="Morin E."/>
            <person name="Chen J."/>
            <person name="Kohler A."/>
            <person name="Krizsan K."/>
            <person name="Balestrini R."/>
            <person name="Da Silva C."/>
            <person name="Montanini B."/>
            <person name="Hainaut M."/>
            <person name="Levati E."/>
            <person name="Barry K.W."/>
            <person name="Belfiori B."/>
            <person name="Cichocki N."/>
            <person name="Clum A."/>
            <person name="Dockter R.B."/>
            <person name="Fauchery L."/>
            <person name="Guy J."/>
            <person name="Iotti M."/>
            <person name="Le Tacon F."/>
            <person name="Lindquist E.A."/>
            <person name="Lipzen A."/>
            <person name="Malagnac F."/>
            <person name="Mello A."/>
            <person name="Molinier V."/>
            <person name="Miyauchi S."/>
            <person name="Poulain J."/>
            <person name="Riccioni C."/>
            <person name="Rubini A."/>
            <person name="Sitrit Y."/>
            <person name="Splivallo R."/>
            <person name="Traeger S."/>
            <person name="Wang M."/>
            <person name="Zifcakova L."/>
            <person name="Wipf D."/>
            <person name="Zambonelli A."/>
            <person name="Paolocci F."/>
            <person name="Nowrousian M."/>
            <person name="Ottonello S."/>
            <person name="Baldrian P."/>
            <person name="Spatafora J.W."/>
            <person name="Henrissat B."/>
            <person name="Nagy L.G."/>
            <person name="Aury J.M."/>
            <person name="Wincker P."/>
            <person name="Grigoriev I.V."/>
            <person name="Bonfante P."/>
            <person name="Martin F.M."/>
        </authorList>
    </citation>
    <scope>NUCLEOTIDE SEQUENCE [LARGE SCALE GENOMIC DNA]</scope>
    <source>
        <strain evidence="3 4">CCBAS932</strain>
    </source>
</reference>
<dbReference type="CDD" id="cd00920">
    <property type="entry name" value="Cupredoxin"/>
    <property type="match status" value="1"/>
</dbReference>
<accession>A0A3N4KP84</accession>
<dbReference type="CDD" id="cd12087">
    <property type="entry name" value="TM_EGFR-like"/>
    <property type="match status" value="1"/>
</dbReference>
<dbReference type="STRING" id="1392247.A0A3N4KP84"/>
<protein>
    <recommendedName>
        <fullName evidence="5">Cupredoxin</fullName>
    </recommendedName>
</protein>
<organism evidence="3 4">
    <name type="scientific">Morchella conica CCBAS932</name>
    <dbReference type="NCBI Taxonomy" id="1392247"/>
    <lineage>
        <taxon>Eukaryota</taxon>
        <taxon>Fungi</taxon>
        <taxon>Dikarya</taxon>
        <taxon>Ascomycota</taxon>
        <taxon>Pezizomycotina</taxon>
        <taxon>Pezizomycetes</taxon>
        <taxon>Pezizales</taxon>
        <taxon>Morchellaceae</taxon>
        <taxon>Morchella</taxon>
    </lineage>
</organism>
<feature type="transmembrane region" description="Helical" evidence="2">
    <location>
        <begin position="7"/>
        <end position="31"/>
    </location>
</feature>
<sequence>MWRCVGTLMMLLAMLNAYYIIHLVILLQLLIACGCNGERLFVVMVGREGNDLKLRFSPEQVFADAGDRVQFQFYPLNHSAVQADFNNPCIPINNSTGKGFFSGFHPLPLNTEILTTFTINVTSPDPIFFYCSQGRHCQQGFVGAINPTAEQSLEKFRDAASKAPESLSPGEASSLRTETTPPQRGFPTGFNFTNADNDKTITNVGAIVGGVLGGVAFFVILVTFGVFLLARRRNGSGPPAAKVKYKISKPEIVRNI</sequence>
<dbReference type="InParanoid" id="A0A3N4KP84"/>
<evidence type="ECO:0000313" key="3">
    <source>
        <dbReference type="EMBL" id="RPB11132.1"/>
    </source>
</evidence>
<proteinExistence type="predicted"/>
<dbReference type="InterPro" id="IPR052953">
    <property type="entry name" value="Ser-rich/MCO-related"/>
</dbReference>
<gene>
    <name evidence="3" type="ORF">P167DRAFT_235636</name>
</gene>
<dbReference type="OrthoDB" id="2331100at2759"/>
<dbReference type="InterPro" id="IPR008972">
    <property type="entry name" value="Cupredoxin"/>
</dbReference>
<evidence type="ECO:0000313" key="4">
    <source>
        <dbReference type="Proteomes" id="UP000277580"/>
    </source>
</evidence>
<feature type="transmembrane region" description="Helical" evidence="2">
    <location>
        <begin position="204"/>
        <end position="230"/>
    </location>
</feature>
<dbReference type="EMBL" id="ML119138">
    <property type="protein sequence ID" value="RPB11132.1"/>
    <property type="molecule type" value="Genomic_DNA"/>
</dbReference>
<dbReference type="PANTHER" id="PTHR34883:SF8">
    <property type="entry name" value="EXTRACELLULAR SERINE-RICH PROTEIN (AFU_ORTHOLOGUE AFUA_6G00670)"/>
    <property type="match status" value="1"/>
</dbReference>
<name>A0A3N4KP84_9PEZI</name>
<keyword evidence="2" id="KW-1133">Transmembrane helix</keyword>
<evidence type="ECO:0000256" key="2">
    <source>
        <dbReference type="SAM" id="Phobius"/>
    </source>
</evidence>
<evidence type="ECO:0000256" key="1">
    <source>
        <dbReference type="SAM" id="MobiDB-lite"/>
    </source>
</evidence>
<dbReference type="Proteomes" id="UP000277580">
    <property type="component" value="Unassembled WGS sequence"/>
</dbReference>
<keyword evidence="2" id="KW-0472">Membrane</keyword>
<keyword evidence="2" id="KW-0812">Transmembrane</keyword>
<dbReference type="AlphaFoldDB" id="A0A3N4KP84"/>
<keyword evidence="4" id="KW-1185">Reference proteome</keyword>
<evidence type="ECO:0008006" key="5">
    <source>
        <dbReference type="Google" id="ProtNLM"/>
    </source>
</evidence>
<dbReference type="PROSITE" id="PS51257">
    <property type="entry name" value="PROKAR_LIPOPROTEIN"/>
    <property type="match status" value="1"/>
</dbReference>
<dbReference type="PANTHER" id="PTHR34883">
    <property type="entry name" value="SERINE-RICH PROTEIN, PUTATIVE-RELATED-RELATED"/>
    <property type="match status" value="1"/>
</dbReference>